<protein>
    <submittedName>
        <fullName evidence="2">Uncharacterized protein</fullName>
    </submittedName>
</protein>
<proteinExistence type="predicted"/>
<dbReference type="EMBL" id="JABJNZ010000055">
    <property type="protein sequence ID" value="MBT4870725.1"/>
    <property type="molecule type" value="Genomic_DNA"/>
</dbReference>
<sequence>MKKIVLLLIIILICSFAFAELKPLVNYSSNDVSSHACVPTELSCAYLNSVLIEDIYVGNSSETKIFGLSTDPTFPGTNAHLEITNDFAQGNVNTYSNYLDFGIYLTAEGESKCRFTKGLSCGVGNCIIGISDETNAHLSQCNTFGTNEIKLCCEFDKTIIVGPRTPDYGDCEINYFEAEDIFVEDDVEISYSCASATSMSLMIFDSKGNPLLTPEYTGICDITKQVYDQYSFTKSEQVAIVKIQTPNCTKEKYFAVKNKVESSIPDNNLFLVLFVVLIATVVLVKKKD</sequence>
<evidence type="ECO:0000313" key="2">
    <source>
        <dbReference type="EMBL" id="MBT4870725.1"/>
    </source>
</evidence>
<accession>A0A8T5GFH1</accession>
<name>A0A8T5GFH1_9ARCH</name>
<reference evidence="2" key="1">
    <citation type="journal article" date="2021" name="ISME J.">
        <title>Mercury methylation by metabolically versatile and cosmopolitan marine bacteria.</title>
        <authorList>
            <person name="Lin H."/>
            <person name="Ascher D.B."/>
            <person name="Myung Y."/>
            <person name="Lamborg C.H."/>
            <person name="Hallam S.J."/>
            <person name="Gionfriddo C.M."/>
            <person name="Holt K.E."/>
            <person name="Moreau J.W."/>
        </authorList>
    </citation>
    <scope>NUCLEOTIDE SEQUENCE</scope>
    <source>
        <strain evidence="2">SI075_bin30</strain>
    </source>
</reference>
<evidence type="ECO:0000313" key="3">
    <source>
        <dbReference type="Proteomes" id="UP000722459"/>
    </source>
</evidence>
<comment type="caution">
    <text evidence="2">The sequence shown here is derived from an EMBL/GenBank/DDBJ whole genome shotgun (WGS) entry which is preliminary data.</text>
</comment>
<keyword evidence="1" id="KW-0812">Transmembrane</keyword>
<gene>
    <name evidence="2" type="ORF">HON47_04075</name>
</gene>
<dbReference type="AlphaFoldDB" id="A0A8T5GFH1"/>
<evidence type="ECO:0000256" key="1">
    <source>
        <dbReference type="SAM" id="Phobius"/>
    </source>
</evidence>
<feature type="transmembrane region" description="Helical" evidence="1">
    <location>
        <begin position="267"/>
        <end position="284"/>
    </location>
</feature>
<keyword evidence="1" id="KW-0472">Membrane</keyword>
<keyword evidence="1" id="KW-1133">Transmembrane helix</keyword>
<organism evidence="2 3">
    <name type="scientific">Candidatus Iainarchaeum sp</name>
    <dbReference type="NCBI Taxonomy" id="3101447"/>
    <lineage>
        <taxon>Archaea</taxon>
        <taxon>Candidatus Iainarchaeota</taxon>
        <taxon>Candidatus Iainarchaeia</taxon>
        <taxon>Candidatus Iainarchaeales</taxon>
        <taxon>Candidatus Iainarchaeaceae</taxon>
        <taxon>Candidatus Iainarchaeum</taxon>
    </lineage>
</organism>
<dbReference type="Proteomes" id="UP000722459">
    <property type="component" value="Unassembled WGS sequence"/>
</dbReference>